<evidence type="ECO:0000313" key="4">
    <source>
        <dbReference type="Proteomes" id="UP000659697"/>
    </source>
</evidence>
<feature type="compositionally biased region" description="Polar residues" evidence="1">
    <location>
        <begin position="457"/>
        <end position="471"/>
    </location>
</feature>
<gene>
    <name evidence="3" type="ORF">GCM10010919_19470</name>
</gene>
<dbReference type="Pfam" id="PF02120">
    <property type="entry name" value="Flg_hook"/>
    <property type="match status" value="1"/>
</dbReference>
<feature type="region of interest" description="Disordered" evidence="1">
    <location>
        <begin position="747"/>
        <end position="786"/>
    </location>
</feature>
<feature type="region of interest" description="Disordered" evidence="1">
    <location>
        <begin position="415"/>
        <end position="441"/>
    </location>
</feature>
<dbReference type="InterPro" id="IPR021136">
    <property type="entry name" value="Flagellar_hook_control-like_C"/>
</dbReference>
<dbReference type="Gene3D" id="3.30.750.140">
    <property type="match status" value="1"/>
</dbReference>
<sequence>MTQGLQFSLLFNGLDSHATADSAVVVPERQAMAYSEQAVAFSQVLEGEQQNKAPNKGQTVAASQSSKHRVSKEATTNNAPNVSAAEVPKTATIPRATGDSSAELADAAESSADQWLGLIRQASDASTLLRQKAEPSTLLQAAGFVTNAAQLDRVNAGFDNTYSEITPMLTVEPRLLDSHTSSEKALLLEYEILVSPRESIHALLSPLDVADSDVLPPLKSSGVEIQYKNELLVEPKEVSTSKINQQVLVPETELVYINNPEKVIKGIETTTVISKSTSTNRASPLTNQPVMDINQSFLGSSKVNQTTAIAFEKAPSGIENTSNQLASYEQQAKQSASMGQPVTLSENSSGIAQMTEAKSDMLLENKNAALANDPKVKAAESELTNSYLKKTQESSETLSSVKTLTDINSTTALKSGIASDSHMQRSPAAPGDVGERKSPTNLTDNAIAAGIKISLSKSNDPESTGLLQESAASGDEPPLDASFIVNNNIQSKSPKEMTAAARATSKLQDEAAILRGVSIEQQAEQKNVRNSDEHQAELAALGGATHTNTNANKAGSSAAEYSGSESSKQNMIKATADTAEKGSQPEQQHQQRQENRQYHFNRLEITLQQSSSQNPTLTQTATLNNTAETINPLYRAEQFSSVLEQLNRPQSLATAPSLAAQLKQLNLQQQDAAGQLRERVQLMVRQNVQFAEIRLDPAELGQMQIRINLQQEQASVQFIVQQQHAKELLEQQMPRLRELLQQQGMQLGEGQVQQQAKDDRQSTGQQSGQQQPGQVAEQEDLGQMASIQVKHSDRLVDYYA</sequence>
<keyword evidence="4" id="KW-1185">Reference proteome</keyword>
<feature type="region of interest" description="Disordered" evidence="1">
    <location>
        <begin position="457"/>
        <end position="479"/>
    </location>
</feature>
<dbReference type="PANTHER" id="PTHR37533:SF2">
    <property type="entry name" value="FLAGELLAR HOOK-LENGTH CONTROL PROTEIN"/>
    <property type="match status" value="1"/>
</dbReference>
<dbReference type="InterPro" id="IPR052563">
    <property type="entry name" value="FliK"/>
</dbReference>
<feature type="compositionally biased region" description="Polar residues" evidence="1">
    <location>
        <begin position="49"/>
        <end position="65"/>
    </location>
</feature>
<evidence type="ECO:0000259" key="2">
    <source>
        <dbReference type="Pfam" id="PF02120"/>
    </source>
</evidence>
<dbReference type="CDD" id="cd17470">
    <property type="entry name" value="T3SS_Flik_C"/>
    <property type="match status" value="1"/>
</dbReference>
<dbReference type="RefSeq" id="WP_189432758.1">
    <property type="nucleotide sequence ID" value="NZ_BNAO01000004.1"/>
</dbReference>
<evidence type="ECO:0000313" key="3">
    <source>
        <dbReference type="EMBL" id="GHG69495.1"/>
    </source>
</evidence>
<organism evidence="3 4">
    <name type="scientific">Alishewanella longhuensis</name>
    <dbReference type="NCBI Taxonomy" id="1091037"/>
    <lineage>
        <taxon>Bacteria</taxon>
        <taxon>Pseudomonadati</taxon>
        <taxon>Pseudomonadota</taxon>
        <taxon>Gammaproteobacteria</taxon>
        <taxon>Alteromonadales</taxon>
        <taxon>Alteromonadaceae</taxon>
        <taxon>Alishewanella</taxon>
    </lineage>
</organism>
<protein>
    <recommendedName>
        <fullName evidence="2">Flagellar hook-length control protein-like C-terminal domain-containing protein</fullName>
    </recommendedName>
</protein>
<feature type="compositionally biased region" description="Low complexity" evidence="1">
    <location>
        <begin position="554"/>
        <end position="567"/>
    </location>
</feature>
<feature type="compositionally biased region" description="Low complexity" evidence="1">
    <location>
        <begin position="762"/>
        <end position="774"/>
    </location>
</feature>
<evidence type="ECO:0000256" key="1">
    <source>
        <dbReference type="SAM" id="MobiDB-lite"/>
    </source>
</evidence>
<reference evidence="4" key="1">
    <citation type="journal article" date="2019" name="Int. J. Syst. Evol. Microbiol.">
        <title>The Global Catalogue of Microorganisms (GCM) 10K type strain sequencing project: providing services to taxonomists for standard genome sequencing and annotation.</title>
        <authorList>
            <consortium name="The Broad Institute Genomics Platform"/>
            <consortium name="The Broad Institute Genome Sequencing Center for Infectious Disease"/>
            <person name="Wu L."/>
            <person name="Ma J."/>
        </authorList>
    </citation>
    <scope>NUCLEOTIDE SEQUENCE [LARGE SCALE GENOMIC DNA]</scope>
    <source>
        <strain evidence="4">CGMCC 1.7003</strain>
    </source>
</reference>
<dbReference type="InterPro" id="IPR038610">
    <property type="entry name" value="FliK-like_C_sf"/>
</dbReference>
<accession>A0ABQ3L708</accession>
<dbReference type="PANTHER" id="PTHR37533">
    <property type="entry name" value="FLAGELLAR HOOK-LENGTH CONTROL PROTEIN"/>
    <property type="match status" value="1"/>
</dbReference>
<name>A0ABQ3L708_9ALTE</name>
<feature type="region of interest" description="Disordered" evidence="1">
    <location>
        <begin position="49"/>
        <end position="93"/>
    </location>
</feature>
<dbReference type="Proteomes" id="UP000659697">
    <property type="component" value="Unassembled WGS sequence"/>
</dbReference>
<feature type="region of interest" description="Disordered" evidence="1">
    <location>
        <begin position="542"/>
        <end position="595"/>
    </location>
</feature>
<proteinExistence type="predicted"/>
<dbReference type="EMBL" id="BNAO01000004">
    <property type="protein sequence ID" value="GHG69495.1"/>
    <property type="molecule type" value="Genomic_DNA"/>
</dbReference>
<feature type="domain" description="Flagellar hook-length control protein-like C-terminal" evidence="2">
    <location>
        <begin position="678"/>
        <end position="759"/>
    </location>
</feature>
<comment type="caution">
    <text evidence="3">The sequence shown here is derived from an EMBL/GenBank/DDBJ whole genome shotgun (WGS) entry which is preliminary data.</text>
</comment>